<feature type="transmembrane region" description="Helical" evidence="8">
    <location>
        <begin position="300"/>
        <end position="320"/>
    </location>
</feature>
<evidence type="ECO:0000313" key="9">
    <source>
        <dbReference type="EMBL" id="OOP70138.1"/>
    </source>
</evidence>
<dbReference type="InterPro" id="IPR004761">
    <property type="entry name" value="Spore_GerAB"/>
</dbReference>
<comment type="caution">
    <text evidence="9">The sequence shown here is derived from an EMBL/GenBank/DDBJ whole genome shotgun (WGS) entry which is preliminary data.</text>
</comment>
<feature type="transmembrane region" description="Helical" evidence="8">
    <location>
        <begin position="218"/>
        <end position="238"/>
    </location>
</feature>
<dbReference type="Pfam" id="PF03845">
    <property type="entry name" value="Spore_permease"/>
    <property type="match status" value="1"/>
</dbReference>
<evidence type="ECO:0000256" key="3">
    <source>
        <dbReference type="ARBA" id="ARBA00022448"/>
    </source>
</evidence>
<reference evidence="9 10" key="1">
    <citation type="submission" date="2017-01" db="EMBL/GenBank/DDBJ databases">
        <title>Draft genome sequence of Bacillus oleronius.</title>
        <authorList>
            <person name="Allam M."/>
        </authorList>
    </citation>
    <scope>NUCLEOTIDE SEQUENCE [LARGE SCALE GENOMIC DNA]</scope>
    <source>
        <strain evidence="9 10">DSM 9356</strain>
    </source>
</reference>
<dbReference type="PANTHER" id="PTHR34975:SF2">
    <property type="entry name" value="SPORE GERMINATION PROTEIN A2"/>
    <property type="match status" value="1"/>
</dbReference>
<dbReference type="GO" id="GO:0009847">
    <property type="term" value="P:spore germination"/>
    <property type="evidence" value="ECO:0007669"/>
    <property type="project" value="InterPro"/>
</dbReference>
<protein>
    <submittedName>
        <fullName evidence="9">Spore gernimation protein</fullName>
    </submittedName>
</protein>
<evidence type="ECO:0000313" key="10">
    <source>
        <dbReference type="Proteomes" id="UP000189761"/>
    </source>
</evidence>
<evidence type="ECO:0000256" key="2">
    <source>
        <dbReference type="ARBA" id="ARBA00007998"/>
    </source>
</evidence>
<dbReference type="Proteomes" id="UP000189761">
    <property type="component" value="Unassembled WGS sequence"/>
</dbReference>
<proteinExistence type="inferred from homology"/>
<keyword evidence="3" id="KW-0813">Transport</keyword>
<dbReference type="AlphaFoldDB" id="A0A8E2IEW3"/>
<keyword evidence="4" id="KW-0309">Germination</keyword>
<evidence type="ECO:0000256" key="5">
    <source>
        <dbReference type="ARBA" id="ARBA00022692"/>
    </source>
</evidence>
<dbReference type="RefSeq" id="WP_078109276.1">
    <property type="nucleotide sequence ID" value="NZ_CP065424.1"/>
</dbReference>
<organism evidence="9 10">
    <name type="scientific">Heyndrickxia oleronia</name>
    <dbReference type="NCBI Taxonomy" id="38875"/>
    <lineage>
        <taxon>Bacteria</taxon>
        <taxon>Bacillati</taxon>
        <taxon>Bacillota</taxon>
        <taxon>Bacilli</taxon>
        <taxon>Bacillales</taxon>
        <taxon>Bacillaceae</taxon>
        <taxon>Heyndrickxia</taxon>
    </lineage>
</organism>
<feature type="transmembrane region" description="Helical" evidence="8">
    <location>
        <begin position="186"/>
        <end position="206"/>
    </location>
</feature>
<sequence length="364" mass="40943">MEKGKITSLQMALLMYPTIVATAILAVPSLTAKYAKQDLWISPILASVVGLFTVYVTCSLNKLYPNKTIIQMSENIMGKVPGKLITLFFLFFYIHVTGLIVRDYSEFLVGSFFFKTPITIISGSMVFLCALAVRGGIEVLGRVAQLFSPIFCIPLIILIILLIPEFRISNLSPILEGGFFPAMKGAIVPSGWFSEFFIMIFLLPFLNEKKKGMKYGMVAVVVVMLTLVVVNLTVQLVLGTTTATKVYPLMNVSRYIGVGDFFEHLESISMAIWIMGAFVKISVFYYAVSSGIAQWFNLSDFRLVIWPVAILIVEFSFWSIPNIMEYSRFDFIAFPFYAIFIQVIIPVFLLLIATIQKKRESKNM</sequence>
<keyword evidence="10" id="KW-1185">Reference proteome</keyword>
<keyword evidence="7 8" id="KW-0472">Membrane</keyword>
<feature type="transmembrane region" description="Helical" evidence="8">
    <location>
        <begin position="44"/>
        <end position="64"/>
    </location>
</feature>
<evidence type="ECO:0000256" key="7">
    <source>
        <dbReference type="ARBA" id="ARBA00023136"/>
    </source>
</evidence>
<keyword evidence="6 8" id="KW-1133">Transmembrane helix</keyword>
<evidence type="ECO:0000256" key="8">
    <source>
        <dbReference type="SAM" id="Phobius"/>
    </source>
</evidence>
<dbReference type="Gene3D" id="1.20.1740.10">
    <property type="entry name" value="Amino acid/polyamine transporter I"/>
    <property type="match status" value="1"/>
</dbReference>
<evidence type="ECO:0000256" key="6">
    <source>
        <dbReference type="ARBA" id="ARBA00022989"/>
    </source>
</evidence>
<accession>A0A8E2IEW3</accession>
<feature type="transmembrane region" description="Helical" evidence="8">
    <location>
        <begin position="332"/>
        <end position="355"/>
    </location>
</feature>
<dbReference type="GO" id="GO:0016020">
    <property type="term" value="C:membrane"/>
    <property type="evidence" value="ECO:0007669"/>
    <property type="project" value="UniProtKB-SubCell"/>
</dbReference>
<keyword evidence="5 8" id="KW-0812">Transmembrane</keyword>
<name>A0A8E2IEW3_9BACI</name>
<comment type="subcellular location">
    <subcellularLocation>
        <location evidence="1">Membrane</location>
        <topology evidence="1">Multi-pass membrane protein</topology>
    </subcellularLocation>
</comment>
<evidence type="ECO:0000256" key="4">
    <source>
        <dbReference type="ARBA" id="ARBA00022544"/>
    </source>
</evidence>
<feature type="transmembrane region" description="Helical" evidence="8">
    <location>
        <begin position="146"/>
        <end position="166"/>
    </location>
</feature>
<feature type="transmembrane region" description="Helical" evidence="8">
    <location>
        <begin position="113"/>
        <end position="134"/>
    </location>
</feature>
<comment type="similarity">
    <text evidence="2">Belongs to the amino acid-polyamine-organocation (APC) superfamily. Spore germination protein (SGP) (TC 2.A.3.9) family.</text>
</comment>
<feature type="transmembrane region" description="Helical" evidence="8">
    <location>
        <begin position="12"/>
        <end position="32"/>
    </location>
</feature>
<feature type="transmembrane region" description="Helical" evidence="8">
    <location>
        <begin position="84"/>
        <end position="101"/>
    </location>
</feature>
<dbReference type="PANTHER" id="PTHR34975">
    <property type="entry name" value="SPORE GERMINATION PROTEIN A2"/>
    <property type="match status" value="1"/>
</dbReference>
<feature type="transmembrane region" description="Helical" evidence="8">
    <location>
        <begin position="270"/>
        <end position="288"/>
    </location>
</feature>
<dbReference type="EMBL" id="MTLA01000013">
    <property type="protein sequence ID" value="OOP70138.1"/>
    <property type="molecule type" value="Genomic_DNA"/>
</dbReference>
<gene>
    <name evidence="9" type="ORF">BWZ43_01430</name>
</gene>
<dbReference type="NCBIfam" id="TIGR00912">
    <property type="entry name" value="2A0309"/>
    <property type="match status" value="1"/>
</dbReference>
<evidence type="ECO:0000256" key="1">
    <source>
        <dbReference type="ARBA" id="ARBA00004141"/>
    </source>
</evidence>